<evidence type="ECO:0000313" key="2">
    <source>
        <dbReference type="EMBL" id="QHS86358.1"/>
    </source>
</evidence>
<feature type="region of interest" description="Disordered" evidence="1">
    <location>
        <begin position="88"/>
        <end position="122"/>
    </location>
</feature>
<dbReference type="AlphaFoldDB" id="A0A6C0B4A6"/>
<organism evidence="2">
    <name type="scientific">viral metagenome</name>
    <dbReference type="NCBI Taxonomy" id="1070528"/>
    <lineage>
        <taxon>unclassified sequences</taxon>
        <taxon>metagenomes</taxon>
        <taxon>organismal metagenomes</taxon>
    </lineage>
</organism>
<accession>A0A6C0B4A6</accession>
<sequence>MPVIATSKVYEGERWRFSINELKVGEEYFASTQRSVVQLIPNDTIVTVKEKFPYYSSEDAVLVSYQDNDGKFKKIRLQLYDWDFTRKITGSTNSGGRKTKKSNKRKNKSKRKRATKHRRNKK</sequence>
<dbReference type="EMBL" id="MN739053">
    <property type="protein sequence ID" value="QHS86358.1"/>
    <property type="molecule type" value="Genomic_DNA"/>
</dbReference>
<proteinExistence type="predicted"/>
<name>A0A6C0B4A6_9ZZZZ</name>
<reference evidence="2" key="1">
    <citation type="journal article" date="2020" name="Nature">
        <title>Giant virus diversity and host interactions through global metagenomics.</title>
        <authorList>
            <person name="Schulz F."/>
            <person name="Roux S."/>
            <person name="Paez-Espino D."/>
            <person name="Jungbluth S."/>
            <person name="Walsh D.A."/>
            <person name="Denef V.J."/>
            <person name="McMahon K.D."/>
            <person name="Konstantinidis K.T."/>
            <person name="Eloe-Fadrosh E.A."/>
            <person name="Kyrpides N.C."/>
            <person name="Woyke T."/>
        </authorList>
    </citation>
    <scope>NUCLEOTIDE SEQUENCE</scope>
    <source>
        <strain evidence="2">GVMAG-M-3300009187-29</strain>
    </source>
</reference>
<evidence type="ECO:0000256" key="1">
    <source>
        <dbReference type="SAM" id="MobiDB-lite"/>
    </source>
</evidence>
<feature type="compositionally biased region" description="Basic residues" evidence="1">
    <location>
        <begin position="97"/>
        <end position="122"/>
    </location>
</feature>
<protein>
    <submittedName>
        <fullName evidence="2">Uncharacterized protein</fullName>
    </submittedName>
</protein>